<evidence type="ECO:0000313" key="3">
    <source>
        <dbReference type="EMBL" id="MBT1173982.1"/>
    </source>
</evidence>
<proteinExistence type="predicted"/>
<dbReference type="EMBL" id="JAFEJU010000001">
    <property type="protein sequence ID" value="MBT1173982.1"/>
    <property type="molecule type" value="Genomic_DNA"/>
</dbReference>
<name>A0ABS5USQ6_9BIFI</name>
<protein>
    <submittedName>
        <fullName evidence="3">Uncharacterized protein</fullName>
    </submittedName>
</protein>
<feature type="compositionally biased region" description="Basic and acidic residues" evidence="1">
    <location>
        <begin position="166"/>
        <end position="176"/>
    </location>
</feature>
<comment type="caution">
    <text evidence="3">The sequence shown here is derived from an EMBL/GenBank/DDBJ whole genome shotgun (WGS) entry which is preliminary data.</text>
</comment>
<keyword evidence="2" id="KW-0812">Transmembrane</keyword>
<sequence length="190" mass="21567">MDNGQSDFPRPRFGPIAGGHLLLHGIVSFPISLLIAWVSLRFIVHVAFNTGDLAMLLSAVWAAVSLIDAAVDYVLVRASDRISPLTPWLVTLVKMLLPFALPWPMVLLYNDVIVVAVVGIVAGAIRLMEVILLEQPWNSEDKETVNHRIRDLRNLNREMLEEIRKERRERMSKRNEASTYDPYGLRGKHY</sequence>
<evidence type="ECO:0000256" key="2">
    <source>
        <dbReference type="SAM" id="Phobius"/>
    </source>
</evidence>
<accession>A0ABS5USQ6</accession>
<keyword evidence="2" id="KW-0472">Membrane</keyword>
<evidence type="ECO:0000256" key="1">
    <source>
        <dbReference type="SAM" id="MobiDB-lite"/>
    </source>
</evidence>
<feature type="region of interest" description="Disordered" evidence="1">
    <location>
        <begin position="166"/>
        <end position="190"/>
    </location>
</feature>
<feature type="transmembrane region" description="Helical" evidence="2">
    <location>
        <begin position="112"/>
        <end position="133"/>
    </location>
</feature>
<dbReference type="Proteomes" id="UP000711736">
    <property type="component" value="Unassembled WGS sequence"/>
</dbReference>
<evidence type="ECO:0000313" key="4">
    <source>
        <dbReference type="Proteomes" id="UP000711736"/>
    </source>
</evidence>
<keyword evidence="4" id="KW-1185">Reference proteome</keyword>
<organism evidence="3 4">
    <name type="scientific">Bifidobacterium colobi</name>
    <dbReference type="NCBI Taxonomy" id="2809026"/>
    <lineage>
        <taxon>Bacteria</taxon>
        <taxon>Bacillati</taxon>
        <taxon>Actinomycetota</taxon>
        <taxon>Actinomycetes</taxon>
        <taxon>Bifidobacteriales</taxon>
        <taxon>Bifidobacteriaceae</taxon>
        <taxon>Bifidobacterium</taxon>
    </lineage>
</organism>
<reference evidence="3 4" key="1">
    <citation type="journal article" date="2021" name="Environ. Microbiol.">
        <title>Genetic insights into the dark matter of the mammalian gut microbiota through targeted genome reconstruction.</title>
        <authorList>
            <person name="Lugli G.A."/>
            <person name="Alessandri G."/>
            <person name="Milani C."/>
            <person name="Viappiani A."/>
            <person name="Fontana F."/>
            <person name="Tarracchini C."/>
            <person name="Mancabelli L."/>
            <person name="Argentini C."/>
            <person name="Ruiz L."/>
            <person name="Margolles A."/>
            <person name="van Sinderen D."/>
            <person name="Turroni F."/>
            <person name="Ventura M."/>
        </authorList>
    </citation>
    <scope>NUCLEOTIDE SEQUENCE [LARGE SCALE GENOMIC DNA]</scope>
    <source>
        <strain evidence="3 4">LC6</strain>
    </source>
</reference>
<feature type="transmembrane region" description="Helical" evidence="2">
    <location>
        <begin position="21"/>
        <end position="48"/>
    </location>
</feature>
<dbReference type="RefSeq" id="WP_214375308.1">
    <property type="nucleotide sequence ID" value="NZ_JAFEJU010000001.1"/>
</dbReference>
<gene>
    <name evidence="3" type="ORF">JS530_00330</name>
</gene>
<keyword evidence="2" id="KW-1133">Transmembrane helix</keyword>